<dbReference type="InterPro" id="IPR027477">
    <property type="entry name" value="Succ_DH/fumarate_Rdtase_cat_sf"/>
</dbReference>
<keyword evidence="2" id="KW-0285">Flavoprotein</keyword>
<dbReference type="Pfam" id="PF00890">
    <property type="entry name" value="FAD_binding_2"/>
    <property type="match status" value="1"/>
</dbReference>
<evidence type="ECO:0000313" key="6">
    <source>
        <dbReference type="EMBL" id="SOB99215.1"/>
    </source>
</evidence>
<dbReference type="GO" id="GO:0008202">
    <property type="term" value="P:steroid metabolic process"/>
    <property type="evidence" value="ECO:0007669"/>
    <property type="project" value="UniProtKB-ARBA"/>
</dbReference>
<keyword evidence="3" id="KW-0274">FAD</keyword>
<feature type="domain" description="FAD-dependent oxidoreductase 2 FAD-binding" evidence="5">
    <location>
        <begin position="33"/>
        <end position="543"/>
    </location>
</feature>
<name>A0A285RYE6_9BACL</name>
<keyword evidence="7" id="KW-1185">Reference proteome</keyword>
<dbReference type="PRINTS" id="PR00411">
    <property type="entry name" value="PNDRDTASEI"/>
</dbReference>
<evidence type="ECO:0000256" key="4">
    <source>
        <dbReference type="ARBA" id="ARBA00023002"/>
    </source>
</evidence>
<sequence>MIIKLMIVTLSKERKGDDFLFDTGSIQWDKEVDVIVLGSGGAALTAAVAAAENGANVLVLEKTHQIGGTTAYSGGVPWIPLNHYMKEAGFEDNREDAITFIKRLSLGRADDHMIETFVDKGHEIIKFLHDNTPVKFTTPLSYPEYYKRMDEALKNGTRSLDPAPFDLNEIGEWGALLRQNPIFPPLTLEEGGAVGGIDFQLVAERMQKNIVTMGRSLVASLFKACLDRGVETLIETAGKDLVINNDGQVIGVVAETKDGEILHFAASKGVILASGGFEWNKQLIKAFLKAEITHPVTPPGNEGDALMMAMKAGAALANMSEAWWYPAMVDPTFEYEDHVMAQLGSGRNGPNSIIVNKYGRRFVHEGTTYNDMPRSFFNFDPVKMEFPNEAPVWLIFDQQLKDSQLIITMMPGDPAPEWVDQADSIRALAEKIGVDPDGLEDEIRKWNEYCEQGEDPDFHRGTIQFEALTTGGGSPENNLGKIEKGPFYALPIYLGALGTNGGPKINENGQVVDFKGEPIKGLYAAGNASANPLGPIYPSAGGTIGPAMVFGFLAGQHAANLAEQPAVNY</sequence>
<protein>
    <submittedName>
        <fullName evidence="6">Succinate dehydrogenase/fumarate reductase flavoprotein subunit</fullName>
    </submittedName>
</protein>
<dbReference type="SUPFAM" id="SSF51905">
    <property type="entry name" value="FAD/NAD(P)-binding domain"/>
    <property type="match status" value="1"/>
</dbReference>
<dbReference type="Gene3D" id="3.50.50.60">
    <property type="entry name" value="FAD/NAD(P)-binding domain"/>
    <property type="match status" value="2"/>
</dbReference>
<evidence type="ECO:0000313" key="7">
    <source>
        <dbReference type="Proteomes" id="UP000219636"/>
    </source>
</evidence>
<evidence type="ECO:0000256" key="2">
    <source>
        <dbReference type="ARBA" id="ARBA00022630"/>
    </source>
</evidence>
<evidence type="ECO:0000256" key="3">
    <source>
        <dbReference type="ARBA" id="ARBA00022827"/>
    </source>
</evidence>
<evidence type="ECO:0000259" key="5">
    <source>
        <dbReference type="Pfam" id="PF00890"/>
    </source>
</evidence>
<dbReference type="Proteomes" id="UP000219636">
    <property type="component" value="Unassembled WGS sequence"/>
</dbReference>
<organism evidence="6 7">
    <name type="scientific">Ureibacillus xyleni</name>
    <dbReference type="NCBI Taxonomy" id="614648"/>
    <lineage>
        <taxon>Bacteria</taxon>
        <taxon>Bacillati</taxon>
        <taxon>Bacillota</taxon>
        <taxon>Bacilli</taxon>
        <taxon>Bacillales</taxon>
        <taxon>Caryophanaceae</taxon>
        <taxon>Ureibacillus</taxon>
    </lineage>
</organism>
<dbReference type="OrthoDB" id="353581at2"/>
<dbReference type="PANTHER" id="PTHR43400:SF10">
    <property type="entry name" value="3-OXOSTEROID 1-DEHYDROGENASE"/>
    <property type="match status" value="1"/>
</dbReference>
<dbReference type="InterPro" id="IPR050315">
    <property type="entry name" value="FAD-oxidoreductase_2"/>
</dbReference>
<dbReference type="InterPro" id="IPR003953">
    <property type="entry name" value="FAD-dep_OxRdtase_2_FAD-bd"/>
</dbReference>
<keyword evidence="4" id="KW-0560">Oxidoreductase</keyword>
<reference evidence="7" key="1">
    <citation type="submission" date="2017-08" db="EMBL/GenBank/DDBJ databases">
        <authorList>
            <person name="Varghese N."/>
            <person name="Submissions S."/>
        </authorList>
    </citation>
    <scope>NUCLEOTIDE SEQUENCE [LARGE SCALE GENOMIC DNA]</scope>
    <source>
        <strain evidence="7">JC22</strain>
    </source>
</reference>
<evidence type="ECO:0000256" key="1">
    <source>
        <dbReference type="ARBA" id="ARBA00001974"/>
    </source>
</evidence>
<dbReference type="GO" id="GO:0033765">
    <property type="term" value="F:steroid dehydrogenase activity, acting on the CH-CH group of donors"/>
    <property type="evidence" value="ECO:0007669"/>
    <property type="project" value="UniProtKB-ARBA"/>
</dbReference>
<dbReference type="AlphaFoldDB" id="A0A285RYE6"/>
<accession>A0A285RYE6</accession>
<comment type="cofactor">
    <cofactor evidence="1">
        <name>FAD</name>
        <dbReference type="ChEBI" id="CHEBI:57692"/>
    </cofactor>
</comment>
<dbReference type="PANTHER" id="PTHR43400">
    <property type="entry name" value="FUMARATE REDUCTASE"/>
    <property type="match status" value="1"/>
</dbReference>
<dbReference type="EMBL" id="OBMQ01000002">
    <property type="protein sequence ID" value="SOB99215.1"/>
    <property type="molecule type" value="Genomic_DNA"/>
</dbReference>
<gene>
    <name evidence="6" type="ORF">SAMN05880501_102167</name>
</gene>
<dbReference type="InterPro" id="IPR036188">
    <property type="entry name" value="FAD/NAD-bd_sf"/>
</dbReference>
<dbReference type="SUPFAM" id="SSF56425">
    <property type="entry name" value="Succinate dehydrogenase/fumarate reductase flavoprotein, catalytic domain"/>
    <property type="match status" value="1"/>
</dbReference>
<proteinExistence type="predicted"/>